<evidence type="ECO:0000313" key="2">
    <source>
        <dbReference type="Proteomes" id="UP000026960"/>
    </source>
</evidence>
<dbReference type="AlphaFoldDB" id="A0A0D3HNT2"/>
<evidence type="ECO:0000313" key="1">
    <source>
        <dbReference type="EnsemblPlants" id="OBART11G19230.1"/>
    </source>
</evidence>
<proteinExistence type="predicted"/>
<reference evidence="1" key="1">
    <citation type="journal article" date="2009" name="Rice">
        <title>De Novo Next Generation Sequencing of Plant Genomes.</title>
        <authorList>
            <person name="Rounsley S."/>
            <person name="Marri P.R."/>
            <person name="Yu Y."/>
            <person name="He R."/>
            <person name="Sisneros N."/>
            <person name="Goicoechea J.L."/>
            <person name="Lee S.J."/>
            <person name="Angelova A."/>
            <person name="Kudrna D."/>
            <person name="Luo M."/>
            <person name="Affourtit J."/>
            <person name="Desany B."/>
            <person name="Knight J."/>
            <person name="Niazi F."/>
            <person name="Egholm M."/>
            <person name="Wing R.A."/>
        </authorList>
    </citation>
    <scope>NUCLEOTIDE SEQUENCE [LARGE SCALE GENOMIC DNA]</scope>
    <source>
        <strain evidence="1">cv. IRGC 105608</strain>
    </source>
</reference>
<dbReference type="PaxDb" id="65489-OBART11G19230.1"/>
<sequence>MAAEGGSASSAAAAGRKVPLPKGYIDAIMALRVEERYPTAEELERLSPDERLAAAFRRESDDKFNKFHAEVRREVEETGVYMVDESYFARQAELQALIKEEWAKIDFSRVHVGDWDEEAGCYK</sequence>
<dbReference type="Proteomes" id="UP000026960">
    <property type="component" value="Chromosome 11"/>
</dbReference>
<dbReference type="HOGENOM" id="CLU_118302_2_0_1"/>
<reference evidence="1" key="2">
    <citation type="submission" date="2015-03" db="UniProtKB">
        <authorList>
            <consortium name="EnsemblPlants"/>
        </authorList>
    </citation>
    <scope>IDENTIFICATION</scope>
</reference>
<dbReference type="Gramene" id="OBART11G19230.1">
    <property type="protein sequence ID" value="OBART11G19230.1"/>
    <property type="gene ID" value="OBART11G19230"/>
</dbReference>
<accession>A0A0D3HNT2</accession>
<dbReference type="PANTHER" id="PTHR35166">
    <property type="entry name" value="OS05G0193700 PROTEIN-RELATED"/>
    <property type="match status" value="1"/>
</dbReference>
<keyword evidence="2" id="KW-1185">Reference proteome</keyword>
<dbReference type="EnsemblPlants" id="OBART11G19230.1">
    <property type="protein sequence ID" value="OBART11G19230.1"/>
    <property type="gene ID" value="OBART11G19230"/>
</dbReference>
<organism evidence="1">
    <name type="scientific">Oryza barthii</name>
    <dbReference type="NCBI Taxonomy" id="65489"/>
    <lineage>
        <taxon>Eukaryota</taxon>
        <taxon>Viridiplantae</taxon>
        <taxon>Streptophyta</taxon>
        <taxon>Embryophyta</taxon>
        <taxon>Tracheophyta</taxon>
        <taxon>Spermatophyta</taxon>
        <taxon>Magnoliopsida</taxon>
        <taxon>Liliopsida</taxon>
        <taxon>Poales</taxon>
        <taxon>Poaceae</taxon>
        <taxon>BOP clade</taxon>
        <taxon>Oryzoideae</taxon>
        <taxon>Oryzeae</taxon>
        <taxon>Oryzinae</taxon>
        <taxon>Oryza</taxon>
    </lineage>
</organism>
<protein>
    <submittedName>
        <fullName evidence="1">Uncharacterized protein</fullName>
    </submittedName>
</protein>
<dbReference type="PANTHER" id="PTHR35166:SF11">
    <property type="entry name" value="OS05G0151550 PROTEIN"/>
    <property type="match status" value="1"/>
</dbReference>
<name>A0A0D3HNT2_9ORYZ</name>